<dbReference type="Proteomes" id="UP000285405">
    <property type="component" value="Unassembled WGS sequence"/>
</dbReference>
<name>A0A420J627_9PEZI</name>
<evidence type="ECO:0000313" key="2">
    <source>
        <dbReference type="Proteomes" id="UP000285405"/>
    </source>
</evidence>
<comment type="caution">
    <text evidence="1">The sequence shown here is derived from an EMBL/GenBank/DDBJ whole genome shotgun (WGS) entry which is preliminary data.</text>
</comment>
<dbReference type="OrthoDB" id="3564804at2759"/>
<dbReference type="EMBL" id="MCBR01001723">
    <property type="protein sequence ID" value="RKF82213.1"/>
    <property type="molecule type" value="Genomic_DNA"/>
</dbReference>
<accession>A0A420J627</accession>
<evidence type="ECO:0000313" key="1">
    <source>
        <dbReference type="EMBL" id="RKF82213.1"/>
    </source>
</evidence>
<reference evidence="1 2" key="1">
    <citation type="journal article" date="2018" name="BMC Genomics">
        <title>Comparative genome analyses reveal sequence features reflecting distinct modes of host-adaptation between dicot and monocot powdery mildew.</title>
        <authorList>
            <person name="Wu Y."/>
            <person name="Ma X."/>
            <person name="Pan Z."/>
            <person name="Kale S.D."/>
            <person name="Song Y."/>
            <person name="King H."/>
            <person name="Zhang Q."/>
            <person name="Presley C."/>
            <person name="Deng X."/>
            <person name="Wei C.I."/>
            <person name="Xiao S."/>
        </authorList>
    </citation>
    <scope>NUCLEOTIDE SEQUENCE [LARGE SCALE GENOMIC DNA]</scope>
    <source>
        <strain evidence="1">UCSC1</strain>
    </source>
</reference>
<organism evidence="1 2">
    <name type="scientific">Golovinomyces cichoracearum</name>
    <dbReference type="NCBI Taxonomy" id="62708"/>
    <lineage>
        <taxon>Eukaryota</taxon>
        <taxon>Fungi</taxon>
        <taxon>Dikarya</taxon>
        <taxon>Ascomycota</taxon>
        <taxon>Pezizomycotina</taxon>
        <taxon>Leotiomycetes</taxon>
        <taxon>Erysiphales</taxon>
        <taxon>Erysiphaceae</taxon>
        <taxon>Golovinomyces</taxon>
    </lineage>
</organism>
<sequence>MLKGSAREYYHLNLTVDEMTTRLEAHFETAECQEQMLSKWKNLSLQRLIEEIPTISYAECLEILDRDLRRTQLSLPSRYQGDESLRDTIVDAVRDVRECSSACDNASATFEALCADIRASTATEDRLSKTKLTHQNRPQGRTMSDQIYTDRYYKELRSKSSPRNFDTRKYPK</sequence>
<proteinExistence type="predicted"/>
<gene>
    <name evidence="1" type="ORF">GcC1_017023</name>
</gene>
<dbReference type="AlphaFoldDB" id="A0A420J627"/>
<protein>
    <submittedName>
        <fullName evidence="1">Integrase and RNaseH domain-containing protein</fullName>
    </submittedName>
</protein>